<dbReference type="InterPro" id="IPR051458">
    <property type="entry name" value="Cyt/Met_Dipeptidase"/>
</dbReference>
<gene>
    <name evidence="4" type="ORF">SCLCIDRAFT_23365</name>
</gene>
<evidence type="ECO:0000256" key="2">
    <source>
        <dbReference type="ARBA" id="ARBA00022723"/>
    </source>
</evidence>
<dbReference type="STRING" id="1036808.A0A0C2ZT18"/>
<protein>
    <recommendedName>
        <fullName evidence="6">Peptidase M20 dimerisation domain-containing protein</fullName>
    </recommendedName>
</protein>
<proteinExistence type="predicted"/>
<keyword evidence="1" id="KW-0645">Protease</keyword>
<evidence type="ECO:0000256" key="1">
    <source>
        <dbReference type="ARBA" id="ARBA00022670"/>
    </source>
</evidence>
<keyword evidence="3" id="KW-0378">Hydrolase</keyword>
<dbReference type="GO" id="GO:0046872">
    <property type="term" value="F:metal ion binding"/>
    <property type="evidence" value="ECO:0007669"/>
    <property type="project" value="UniProtKB-KW"/>
</dbReference>
<dbReference type="Gene3D" id="3.40.630.10">
    <property type="entry name" value="Zn peptidases"/>
    <property type="match status" value="1"/>
</dbReference>
<dbReference type="EMBL" id="KN822027">
    <property type="protein sequence ID" value="KIM64648.1"/>
    <property type="molecule type" value="Genomic_DNA"/>
</dbReference>
<dbReference type="HOGENOM" id="CLU_2265316_0_0_1"/>
<evidence type="ECO:0008006" key="6">
    <source>
        <dbReference type="Google" id="ProtNLM"/>
    </source>
</evidence>
<reference evidence="5" key="2">
    <citation type="submission" date="2015-01" db="EMBL/GenBank/DDBJ databases">
        <title>Evolutionary Origins and Diversification of the Mycorrhizal Mutualists.</title>
        <authorList>
            <consortium name="DOE Joint Genome Institute"/>
            <consortium name="Mycorrhizal Genomics Consortium"/>
            <person name="Kohler A."/>
            <person name="Kuo A."/>
            <person name="Nagy L.G."/>
            <person name="Floudas D."/>
            <person name="Copeland A."/>
            <person name="Barry K.W."/>
            <person name="Cichocki N."/>
            <person name="Veneault-Fourrey C."/>
            <person name="LaButti K."/>
            <person name="Lindquist E.A."/>
            <person name="Lipzen A."/>
            <person name="Lundell T."/>
            <person name="Morin E."/>
            <person name="Murat C."/>
            <person name="Riley R."/>
            <person name="Ohm R."/>
            <person name="Sun H."/>
            <person name="Tunlid A."/>
            <person name="Henrissat B."/>
            <person name="Grigoriev I.V."/>
            <person name="Hibbett D.S."/>
            <person name="Martin F."/>
        </authorList>
    </citation>
    <scope>NUCLEOTIDE SEQUENCE [LARGE SCALE GENOMIC DNA]</scope>
    <source>
        <strain evidence="5">Foug A</strain>
    </source>
</reference>
<accession>A0A0C2ZT18</accession>
<dbReference type="GO" id="GO:0006508">
    <property type="term" value="P:proteolysis"/>
    <property type="evidence" value="ECO:0007669"/>
    <property type="project" value="UniProtKB-KW"/>
</dbReference>
<reference evidence="4 5" key="1">
    <citation type="submission" date="2014-04" db="EMBL/GenBank/DDBJ databases">
        <authorList>
            <consortium name="DOE Joint Genome Institute"/>
            <person name="Kuo A."/>
            <person name="Kohler A."/>
            <person name="Nagy L.G."/>
            <person name="Floudas D."/>
            <person name="Copeland A."/>
            <person name="Barry K.W."/>
            <person name="Cichocki N."/>
            <person name="Veneault-Fourrey C."/>
            <person name="LaButti K."/>
            <person name="Lindquist E.A."/>
            <person name="Lipzen A."/>
            <person name="Lundell T."/>
            <person name="Morin E."/>
            <person name="Murat C."/>
            <person name="Sun H."/>
            <person name="Tunlid A."/>
            <person name="Henrissat B."/>
            <person name="Grigoriev I.V."/>
            <person name="Hibbett D.S."/>
            <person name="Martin F."/>
            <person name="Nordberg H.P."/>
            <person name="Cantor M.N."/>
            <person name="Hua S.X."/>
        </authorList>
    </citation>
    <scope>NUCLEOTIDE SEQUENCE [LARGE SCALE GENOMIC DNA]</scope>
    <source>
        <strain evidence="4 5">Foug A</strain>
    </source>
</reference>
<dbReference type="PANTHER" id="PTHR43270:SF4">
    <property type="entry name" value="CARNOSINE DIPEPTIDASE 2, ISOFORM A"/>
    <property type="match status" value="1"/>
</dbReference>
<dbReference type="PANTHER" id="PTHR43270">
    <property type="entry name" value="BETA-ALA-HIS DIPEPTIDASE"/>
    <property type="match status" value="1"/>
</dbReference>
<dbReference type="AlphaFoldDB" id="A0A0C2ZT18"/>
<dbReference type="SUPFAM" id="SSF53187">
    <property type="entry name" value="Zn-dependent exopeptidases"/>
    <property type="match status" value="1"/>
</dbReference>
<keyword evidence="5" id="KW-1185">Reference proteome</keyword>
<evidence type="ECO:0000313" key="5">
    <source>
        <dbReference type="Proteomes" id="UP000053989"/>
    </source>
</evidence>
<evidence type="ECO:0000313" key="4">
    <source>
        <dbReference type="EMBL" id="KIM64648.1"/>
    </source>
</evidence>
<keyword evidence="2" id="KW-0479">Metal-binding</keyword>
<dbReference type="GO" id="GO:0008233">
    <property type="term" value="F:peptidase activity"/>
    <property type="evidence" value="ECO:0007669"/>
    <property type="project" value="UniProtKB-KW"/>
</dbReference>
<evidence type="ECO:0000256" key="3">
    <source>
        <dbReference type="ARBA" id="ARBA00022801"/>
    </source>
</evidence>
<name>A0A0C2ZT18_9AGAM</name>
<organism evidence="4 5">
    <name type="scientific">Scleroderma citrinum Foug A</name>
    <dbReference type="NCBI Taxonomy" id="1036808"/>
    <lineage>
        <taxon>Eukaryota</taxon>
        <taxon>Fungi</taxon>
        <taxon>Dikarya</taxon>
        <taxon>Basidiomycota</taxon>
        <taxon>Agaricomycotina</taxon>
        <taxon>Agaricomycetes</taxon>
        <taxon>Agaricomycetidae</taxon>
        <taxon>Boletales</taxon>
        <taxon>Sclerodermatineae</taxon>
        <taxon>Sclerodermataceae</taxon>
        <taxon>Scleroderma</taxon>
    </lineage>
</organism>
<sequence length="103" mass="11891">MPAPVKSIDYIDENADSFIERLRQANRIKRYTSFISSDARRRQDVIEMGNYLNDQLVSLGVTRKPIDGTREMQGQIRPLPPVILSRLGDDNKRIVLIYGHYDV</sequence>
<dbReference type="OrthoDB" id="7832001at2759"/>
<dbReference type="Proteomes" id="UP000053989">
    <property type="component" value="Unassembled WGS sequence"/>
</dbReference>
<dbReference type="InParanoid" id="A0A0C2ZT18"/>